<reference evidence="3" key="1">
    <citation type="submission" date="2021-05" db="EMBL/GenBank/DDBJ databases">
        <authorList>
            <person name="Alioto T."/>
            <person name="Alioto T."/>
            <person name="Gomez Garrido J."/>
        </authorList>
    </citation>
    <scope>NUCLEOTIDE SEQUENCE</scope>
</reference>
<dbReference type="EMBL" id="HBUE01050727">
    <property type="protein sequence ID" value="CAG6464270.1"/>
    <property type="molecule type" value="Transcribed_RNA"/>
</dbReference>
<dbReference type="InterPro" id="IPR000637">
    <property type="entry name" value="HMGI/Y_DNA-bd_CS"/>
</dbReference>
<comment type="subcellular location">
    <subcellularLocation>
        <location evidence="1">Nucleus</location>
    </subcellularLocation>
</comment>
<evidence type="ECO:0000313" key="3">
    <source>
        <dbReference type="EMBL" id="CAG6464270.1"/>
    </source>
</evidence>
<dbReference type="GO" id="GO:0006355">
    <property type="term" value="P:regulation of DNA-templated transcription"/>
    <property type="evidence" value="ECO:0007669"/>
    <property type="project" value="InterPro"/>
</dbReference>
<dbReference type="AlphaFoldDB" id="A0A8D8AXZ4"/>
<accession>A0A8D8AXZ4</accession>
<keyword evidence="2" id="KW-0539">Nucleus</keyword>
<evidence type="ECO:0000256" key="1">
    <source>
        <dbReference type="ARBA" id="ARBA00004123"/>
    </source>
</evidence>
<proteinExistence type="predicted"/>
<name>A0A8D8AXZ4_CULPI</name>
<dbReference type="PROSITE" id="PS00354">
    <property type="entry name" value="HMGI_Y"/>
    <property type="match status" value="1"/>
</dbReference>
<evidence type="ECO:0000256" key="2">
    <source>
        <dbReference type="ARBA" id="ARBA00023242"/>
    </source>
</evidence>
<organism evidence="3">
    <name type="scientific">Culex pipiens</name>
    <name type="common">House mosquito</name>
    <dbReference type="NCBI Taxonomy" id="7175"/>
    <lineage>
        <taxon>Eukaryota</taxon>
        <taxon>Metazoa</taxon>
        <taxon>Ecdysozoa</taxon>
        <taxon>Arthropoda</taxon>
        <taxon>Hexapoda</taxon>
        <taxon>Insecta</taxon>
        <taxon>Pterygota</taxon>
        <taxon>Neoptera</taxon>
        <taxon>Endopterygota</taxon>
        <taxon>Diptera</taxon>
        <taxon>Nematocera</taxon>
        <taxon>Culicoidea</taxon>
        <taxon>Culicidae</taxon>
        <taxon>Culicinae</taxon>
        <taxon>Culicini</taxon>
        <taxon>Culex</taxon>
        <taxon>Culex</taxon>
    </lineage>
</organism>
<sequence>MQRRPRKLALVPGPISTIEKRGRGRPKKVKVRNAPPEFPTFKIPQSKLDNARRFLATDPDPLVDRGCYGHITTRLNSTIPLRSVNNLGPTMDMARFCAVRGLWPELMQTVAIQCEHPRAYETAAVIRNALYTILADPSLAEPSFLRSFLLTNPACRNETDVDYCIERILEVYQGVALVPKWALRSKHSEGAKGTEETATEND</sequence>
<protein>
    <submittedName>
        <fullName evidence="3">(northern house mosquito) hypothetical protein</fullName>
    </submittedName>
</protein>
<dbReference type="GO" id="GO:0005634">
    <property type="term" value="C:nucleus"/>
    <property type="evidence" value="ECO:0007669"/>
    <property type="project" value="UniProtKB-SubCell"/>
</dbReference>